<dbReference type="EMBL" id="CAJOBB010001460">
    <property type="protein sequence ID" value="CAF3860317.1"/>
    <property type="molecule type" value="Genomic_DNA"/>
</dbReference>
<dbReference type="EMBL" id="CAJNOE010001049">
    <property type="protein sequence ID" value="CAF1379898.1"/>
    <property type="molecule type" value="Genomic_DNA"/>
</dbReference>
<evidence type="ECO:0000313" key="1">
    <source>
        <dbReference type="EMBL" id="CAF1379898.1"/>
    </source>
</evidence>
<name>A0A815JAY9_9BILA</name>
<sequence length="151" mass="17195">MKFHFEHQVVLPSIPVDLAFERLTSASYVEQVVRLSDLAAEFELISNEGDVIRYQFVENISLMGGLIKKQLPIIVKQTRDRNKMTLLYESDVDKGTVTTVKWRSFKATEDGGTLVSETVDGECPMLYQPMTKLEGHKALIAHMSKYHTLFN</sequence>
<proteinExistence type="predicted"/>
<comment type="caution">
    <text evidence="1">The sequence shown here is derived from an EMBL/GenBank/DDBJ whole genome shotgun (WGS) entry which is preliminary data.</text>
</comment>
<organism evidence="1 3">
    <name type="scientific">Adineta steineri</name>
    <dbReference type="NCBI Taxonomy" id="433720"/>
    <lineage>
        <taxon>Eukaryota</taxon>
        <taxon>Metazoa</taxon>
        <taxon>Spiralia</taxon>
        <taxon>Gnathifera</taxon>
        <taxon>Rotifera</taxon>
        <taxon>Eurotatoria</taxon>
        <taxon>Bdelloidea</taxon>
        <taxon>Adinetida</taxon>
        <taxon>Adinetidae</taxon>
        <taxon>Adineta</taxon>
    </lineage>
</organism>
<evidence type="ECO:0000313" key="3">
    <source>
        <dbReference type="Proteomes" id="UP000663860"/>
    </source>
</evidence>
<evidence type="ECO:0008006" key="4">
    <source>
        <dbReference type="Google" id="ProtNLM"/>
    </source>
</evidence>
<gene>
    <name evidence="1" type="ORF">IZO911_LOCUS38349</name>
    <name evidence="2" type="ORF">KXQ929_LOCUS20614</name>
</gene>
<accession>A0A815JAY9</accession>
<reference evidence="1" key="1">
    <citation type="submission" date="2021-02" db="EMBL/GenBank/DDBJ databases">
        <authorList>
            <person name="Nowell W R."/>
        </authorList>
    </citation>
    <scope>NUCLEOTIDE SEQUENCE</scope>
</reference>
<evidence type="ECO:0000313" key="2">
    <source>
        <dbReference type="EMBL" id="CAF3860317.1"/>
    </source>
</evidence>
<protein>
    <recommendedName>
        <fullName evidence="4">SRPBCC family protein</fullName>
    </recommendedName>
</protein>
<dbReference type="AlphaFoldDB" id="A0A815JAY9"/>
<dbReference type="Proteomes" id="UP000663868">
    <property type="component" value="Unassembled WGS sequence"/>
</dbReference>
<dbReference type="Proteomes" id="UP000663860">
    <property type="component" value="Unassembled WGS sequence"/>
</dbReference>